<evidence type="ECO:0000313" key="2">
    <source>
        <dbReference type="EMBL" id="CAD7656251.1"/>
    </source>
</evidence>
<organism evidence="2">
    <name type="scientific">Oppiella nova</name>
    <dbReference type="NCBI Taxonomy" id="334625"/>
    <lineage>
        <taxon>Eukaryota</taxon>
        <taxon>Metazoa</taxon>
        <taxon>Ecdysozoa</taxon>
        <taxon>Arthropoda</taxon>
        <taxon>Chelicerata</taxon>
        <taxon>Arachnida</taxon>
        <taxon>Acari</taxon>
        <taxon>Acariformes</taxon>
        <taxon>Sarcoptiformes</taxon>
        <taxon>Oribatida</taxon>
        <taxon>Brachypylina</taxon>
        <taxon>Oppioidea</taxon>
        <taxon>Oppiidae</taxon>
        <taxon>Oppiella</taxon>
    </lineage>
</organism>
<evidence type="ECO:0000256" key="1">
    <source>
        <dbReference type="SAM" id="MobiDB-lite"/>
    </source>
</evidence>
<protein>
    <submittedName>
        <fullName evidence="2">Uncharacterized protein</fullName>
    </submittedName>
</protein>
<dbReference type="AlphaFoldDB" id="A0A7R9QS64"/>
<accession>A0A7R9QS64</accession>
<gene>
    <name evidence="2" type="ORF">ONB1V03_LOCUS12891</name>
</gene>
<dbReference type="GO" id="GO:0006914">
    <property type="term" value="P:autophagy"/>
    <property type="evidence" value="ECO:0007669"/>
    <property type="project" value="InterPro"/>
</dbReference>
<dbReference type="EMBL" id="OC925651">
    <property type="protein sequence ID" value="CAD7656251.1"/>
    <property type="molecule type" value="Genomic_DNA"/>
</dbReference>
<dbReference type="OrthoDB" id="6514806at2759"/>
<dbReference type="Proteomes" id="UP000728032">
    <property type="component" value="Unassembled WGS sequence"/>
</dbReference>
<feature type="region of interest" description="Disordered" evidence="1">
    <location>
        <begin position="117"/>
        <end position="152"/>
    </location>
</feature>
<dbReference type="InterPro" id="IPR039679">
    <property type="entry name" value="NRBF2"/>
</dbReference>
<sequence length="217" mass="24526">MNYYIQEALLSTTCELMKASLETQKSYHISQEEVLKQREDCEQKKIANFRQELIHRQQLIDKFGHQSAQPSTATALGHKTAAMDHKTTVMSELRDVMSEHDSLLHILIERQSDADAAIGGKAGGGDGEESDKSSASNESMYRSGAKKPKDDKDIIEELRTINEKLKQLVFQLFQELESSQRENRELRAENEVLKAENSQALTAVPELPPLEPPELLY</sequence>
<evidence type="ECO:0000313" key="3">
    <source>
        <dbReference type="Proteomes" id="UP000728032"/>
    </source>
</evidence>
<feature type="region of interest" description="Disordered" evidence="1">
    <location>
        <begin position="197"/>
        <end position="217"/>
    </location>
</feature>
<proteinExistence type="predicted"/>
<dbReference type="PANTHER" id="PTHR14964">
    <property type="entry name" value="NUCLEAR RECEPTOR BINDING FACTOR 2"/>
    <property type="match status" value="1"/>
</dbReference>
<name>A0A7R9QS64_9ACAR</name>
<feature type="compositionally biased region" description="Pro residues" evidence="1">
    <location>
        <begin position="206"/>
        <end position="217"/>
    </location>
</feature>
<dbReference type="EMBL" id="CAJPVJ010010826">
    <property type="protein sequence ID" value="CAG2173438.1"/>
    <property type="molecule type" value="Genomic_DNA"/>
</dbReference>
<reference evidence="2" key="1">
    <citation type="submission" date="2020-11" db="EMBL/GenBank/DDBJ databases">
        <authorList>
            <person name="Tran Van P."/>
        </authorList>
    </citation>
    <scope>NUCLEOTIDE SEQUENCE</scope>
</reference>
<keyword evidence="3" id="KW-1185">Reference proteome</keyword>
<dbReference type="PANTHER" id="PTHR14964:SF2">
    <property type="entry name" value="NUCLEAR RECEPTOR-BINDING FACTOR 2"/>
    <property type="match status" value="1"/>
</dbReference>